<dbReference type="STRING" id="86259.A0A4Z1NJU6"/>
<dbReference type="EMBL" id="SNSC02000032">
    <property type="protein sequence ID" value="TID12842.1"/>
    <property type="molecule type" value="Genomic_DNA"/>
</dbReference>
<keyword evidence="3" id="KW-1185">Reference proteome</keyword>
<protein>
    <submittedName>
        <fullName evidence="2">Short-chain dehydrogenase/reductase-like protein</fullName>
    </submittedName>
</protein>
<dbReference type="PRINTS" id="PR00081">
    <property type="entry name" value="GDHRDH"/>
</dbReference>
<dbReference type="InterPro" id="IPR002347">
    <property type="entry name" value="SDR_fam"/>
</dbReference>
<sequence>MASSILSFVGTLLHSQYRETIPQIETSFEGKTVIVTGANTGLGLETARHYTRLGAEKVIIACRTVSKGEIAKKSIEESTKKTGVVQVWQLDLASHDSVKAFAARASSELDRLDILVENAGIQSTKFSLVEGFESTISVNVISTFLLGLLLLPKLKETAAKYNTLPHLVIVSSDVHFLSSLSEKSSPRILDGLNDPKNFGPARYNTSKLLEVLFVRYLTSHQAAGPDYPVVINTVTPGFCHSELARESPGFLISIMQWIFWARTSETGARTFVLASQAGKESHGQFLMDAKIRQPGGWVLSEEGKVCEHRVWEEVTNVLEGISPGVLKGI</sequence>
<dbReference type="InterPro" id="IPR036291">
    <property type="entry name" value="NAD(P)-bd_dom_sf"/>
</dbReference>
<accession>A0A4Z1NJU6</accession>
<dbReference type="PANTHER" id="PTHR43157">
    <property type="entry name" value="PHOSPHATIDYLINOSITOL-GLYCAN BIOSYNTHESIS CLASS F PROTEIN-RELATED"/>
    <property type="match status" value="1"/>
</dbReference>
<gene>
    <name evidence="2" type="ORF">E6O75_ATG10195</name>
</gene>
<proteinExistence type="predicted"/>
<dbReference type="PANTHER" id="PTHR43157:SF31">
    <property type="entry name" value="PHOSPHATIDYLINOSITOL-GLYCAN BIOSYNTHESIS CLASS F PROTEIN"/>
    <property type="match status" value="1"/>
</dbReference>
<organism evidence="2 3">
    <name type="scientific">Venturia nashicola</name>
    <dbReference type="NCBI Taxonomy" id="86259"/>
    <lineage>
        <taxon>Eukaryota</taxon>
        <taxon>Fungi</taxon>
        <taxon>Dikarya</taxon>
        <taxon>Ascomycota</taxon>
        <taxon>Pezizomycotina</taxon>
        <taxon>Dothideomycetes</taxon>
        <taxon>Pleosporomycetidae</taxon>
        <taxon>Venturiales</taxon>
        <taxon>Venturiaceae</taxon>
        <taxon>Venturia</taxon>
    </lineage>
</organism>
<evidence type="ECO:0000313" key="3">
    <source>
        <dbReference type="Proteomes" id="UP000298493"/>
    </source>
</evidence>
<dbReference type="Gene3D" id="3.40.50.720">
    <property type="entry name" value="NAD(P)-binding Rossmann-like Domain"/>
    <property type="match status" value="1"/>
</dbReference>
<dbReference type="Pfam" id="PF00106">
    <property type="entry name" value="adh_short"/>
    <property type="match status" value="1"/>
</dbReference>
<name>A0A4Z1NJU6_9PEZI</name>
<dbReference type="AlphaFoldDB" id="A0A4Z1NJU6"/>
<keyword evidence="1" id="KW-0560">Oxidoreductase</keyword>
<reference evidence="2 3" key="1">
    <citation type="submission" date="2019-04" db="EMBL/GenBank/DDBJ databases">
        <title>High contiguity whole genome sequence and gene annotation resource for two Venturia nashicola isolates.</title>
        <authorList>
            <person name="Prokchorchik M."/>
            <person name="Won K."/>
            <person name="Lee Y."/>
            <person name="Choi E.D."/>
            <person name="Segonzac C."/>
            <person name="Sohn K.H."/>
        </authorList>
    </citation>
    <scope>NUCLEOTIDE SEQUENCE [LARGE SCALE GENOMIC DNA]</scope>
    <source>
        <strain evidence="2 3">PRI2</strain>
    </source>
</reference>
<dbReference type="Proteomes" id="UP000298493">
    <property type="component" value="Unassembled WGS sequence"/>
</dbReference>
<dbReference type="GO" id="GO:0016491">
    <property type="term" value="F:oxidoreductase activity"/>
    <property type="evidence" value="ECO:0007669"/>
    <property type="project" value="UniProtKB-KW"/>
</dbReference>
<evidence type="ECO:0000256" key="1">
    <source>
        <dbReference type="ARBA" id="ARBA00023002"/>
    </source>
</evidence>
<evidence type="ECO:0000313" key="2">
    <source>
        <dbReference type="EMBL" id="TID12842.1"/>
    </source>
</evidence>
<dbReference type="SUPFAM" id="SSF51735">
    <property type="entry name" value="NAD(P)-binding Rossmann-fold domains"/>
    <property type="match status" value="1"/>
</dbReference>
<comment type="caution">
    <text evidence="2">The sequence shown here is derived from an EMBL/GenBank/DDBJ whole genome shotgun (WGS) entry which is preliminary data.</text>
</comment>